<dbReference type="AlphaFoldDB" id="A0A2M4AYP1"/>
<evidence type="ECO:0000256" key="2">
    <source>
        <dbReference type="ARBA" id="ARBA00022490"/>
    </source>
</evidence>
<evidence type="ECO:0000259" key="5">
    <source>
        <dbReference type="Pfam" id="PF15503"/>
    </source>
</evidence>
<evidence type="ECO:0000256" key="3">
    <source>
        <dbReference type="ARBA" id="ARBA00023212"/>
    </source>
</evidence>
<dbReference type="Pfam" id="PF15503">
    <property type="entry name" value="PPP1R35_C"/>
    <property type="match status" value="1"/>
</dbReference>
<keyword evidence="2" id="KW-0963">Cytoplasm</keyword>
<organism evidence="6">
    <name type="scientific">Anopheles triannulatus</name>
    <dbReference type="NCBI Taxonomy" id="58253"/>
    <lineage>
        <taxon>Eukaryota</taxon>
        <taxon>Metazoa</taxon>
        <taxon>Ecdysozoa</taxon>
        <taxon>Arthropoda</taxon>
        <taxon>Hexapoda</taxon>
        <taxon>Insecta</taxon>
        <taxon>Pterygota</taxon>
        <taxon>Neoptera</taxon>
        <taxon>Endopterygota</taxon>
        <taxon>Diptera</taxon>
        <taxon>Nematocera</taxon>
        <taxon>Culicoidea</taxon>
        <taxon>Culicidae</taxon>
        <taxon>Anophelinae</taxon>
        <taxon>Anopheles</taxon>
    </lineage>
</organism>
<proteinExistence type="inferred from homology"/>
<comment type="subcellular location">
    <subcellularLocation>
        <location evidence="1">Cytoplasm</location>
        <location evidence="1">Cytoskeleton</location>
        <location evidence="1">Microtubule organizing center</location>
        <location evidence="1">Centrosome</location>
        <location evidence="1">Centriole</location>
    </subcellularLocation>
</comment>
<dbReference type="InterPro" id="IPR029135">
    <property type="entry name" value="PPP1R35_C"/>
</dbReference>
<name>A0A2M4AYP1_9DIPT</name>
<evidence type="ECO:0000256" key="1">
    <source>
        <dbReference type="ARBA" id="ARBA00004114"/>
    </source>
</evidence>
<accession>A0A2M4AYP1</accession>
<reference evidence="6" key="1">
    <citation type="submission" date="2018-01" db="EMBL/GenBank/DDBJ databases">
        <title>An insight into the sialome of Amazonian anophelines.</title>
        <authorList>
            <person name="Ribeiro J.M."/>
            <person name="Scarpassa V."/>
            <person name="Calvo E."/>
        </authorList>
    </citation>
    <scope>NUCLEOTIDE SEQUENCE</scope>
    <source>
        <tissue evidence="6">Salivary glands</tissue>
    </source>
</reference>
<dbReference type="EMBL" id="GGFK01012592">
    <property type="protein sequence ID" value="MBW45913.1"/>
    <property type="molecule type" value="Transcribed_RNA"/>
</dbReference>
<dbReference type="GO" id="GO:0005814">
    <property type="term" value="C:centriole"/>
    <property type="evidence" value="ECO:0007669"/>
    <property type="project" value="UniProtKB-SubCell"/>
</dbReference>
<evidence type="ECO:0000256" key="4">
    <source>
        <dbReference type="ARBA" id="ARBA00029452"/>
    </source>
</evidence>
<keyword evidence="3" id="KW-0206">Cytoskeleton</keyword>
<evidence type="ECO:0000313" key="6">
    <source>
        <dbReference type="EMBL" id="MBW45913.1"/>
    </source>
</evidence>
<protein>
    <submittedName>
        <fullName evidence="6">Protein phosphatase 1 regulatory subunit 35 c-terminus</fullName>
    </submittedName>
</protein>
<feature type="domain" description="Protein phosphatase 1 regulatory subunit 35 C-terminal" evidence="5">
    <location>
        <begin position="74"/>
        <end position="173"/>
    </location>
</feature>
<sequence length="216" mass="24537">MPLKKHKSFKQKQYLNNVDVPLSKSGAKVLKAPNDAHHEGTHHQHPPAIPRSILKNAVPATNQQAPATNKYKQPELHSTLGVSKQIETVRRTHTAPITSIGQLTPRTKKFVKAQITKKLNHQYDERTFKALTPVNVNDSVLLQEPRGALKNRCKFQDKKEMTREPVLSDYLKPIPRFSYDFQPYIPTLPLPRAAAGDGWNNFDNIMRVFALTDPEH</sequence>
<comment type="similarity">
    <text evidence="4">Belongs to the PPP1R35 family.</text>
</comment>